<evidence type="ECO:0000313" key="2">
    <source>
        <dbReference type="EMBL" id="KAK3331406.1"/>
    </source>
</evidence>
<keyword evidence="3" id="KW-1185">Reference proteome</keyword>
<feature type="compositionally biased region" description="Low complexity" evidence="1">
    <location>
        <begin position="103"/>
        <end position="124"/>
    </location>
</feature>
<comment type="caution">
    <text evidence="2">The sequence shown here is derived from an EMBL/GenBank/DDBJ whole genome shotgun (WGS) entry which is preliminary data.</text>
</comment>
<organism evidence="2 3">
    <name type="scientific">Apodospora peruviana</name>
    <dbReference type="NCBI Taxonomy" id="516989"/>
    <lineage>
        <taxon>Eukaryota</taxon>
        <taxon>Fungi</taxon>
        <taxon>Dikarya</taxon>
        <taxon>Ascomycota</taxon>
        <taxon>Pezizomycotina</taxon>
        <taxon>Sordariomycetes</taxon>
        <taxon>Sordariomycetidae</taxon>
        <taxon>Sordariales</taxon>
        <taxon>Lasiosphaeriaceae</taxon>
        <taxon>Apodospora</taxon>
    </lineage>
</organism>
<reference evidence="2" key="1">
    <citation type="journal article" date="2023" name="Mol. Phylogenet. Evol.">
        <title>Genome-scale phylogeny and comparative genomics of the fungal order Sordariales.</title>
        <authorList>
            <person name="Hensen N."/>
            <person name="Bonometti L."/>
            <person name="Westerberg I."/>
            <person name="Brannstrom I.O."/>
            <person name="Guillou S."/>
            <person name="Cros-Aarteil S."/>
            <person name="Calhoun S."/>
            <person name="Haridas S."/>
            <person name="Kuo A."/>
            <person name="Mondo S."/>
            <person name="Pangilinan J."/>
            <person name="Riley R."/>
            <person name="LaButti K."/>
            <person name="Andreopoulos B."/>
            <person name="Lipzen A."/>
            <person name="Chen C."/>
            <person name="Yan M."/>
            <person name="Daum C."/>
            <person name="Ng V."/>
            <person name="Clum A."/>
            <person name="Steindorff A."/>
            <person name="Ohm R.A."/>
            <person name="Martin F."/>
            <person name="Silar P."/>
            <person name="Natvig D.O."/>
            <person name="Lalanne C."/>
            <person name="Gautier V."/>
            <person name="Ament-Velasquez S.L."/>
            <person name="Kruys A."/>
            <person name="Hutchinson M.I."/>
            <person name="Powell A.J."/>
            <person name="Barry K."/>
            <person name="Miller A.N."/>
            <person name="Grigoriev I.V."/>
            <person name="Debuchy R."/>
            <person name="Gladieux P."/>
            <person name="Hiltunen Thoren M."/>
            <person name="Johannesson H."/>
        </authorList>
    </citation>
    <scope>NUCLEOTIDE SEQUENCE</scope>
    <source>
        <strain evidence="2">CBS 118394</strain>
    </source>
</reference>
<accession>A0AAE0IU97</accession>
<reference evidence="2" key="2">
    <citation type="submission" date="2023-06" db="EMBL/GenBank/DDBJ databases">
        <authorList>
            <consortium name="Lawrence Berkeley National Laboratory"/>
            <person name="Haridas S."/>
            <person name="Hensen N."/>
            <person name="Bonometti L."/>
            <person name="Westerberg I."/>
            <person name="Brannstrom I.O."/>
            <person name="Guillou S."/>
            <person name="Cros-Aarteil S."/>
            <person name="Calhoun S."/>
            <person name="Kuo A."/>
            <person name="Mondo S."/>
            <person name="Pangilinan J."/>
            <person name="Riley R."/>
            <person name="Labutti K."/>
            <person name="Andreopoulos B."/>
            <person name="Lipzen A."/>
            <person name="Chen C."/>
            <person name="Yanf M."/>
            <person name="Daum C."/>
            <person name="Ng V."/>
            <person name="Clum A."/>
            <person name="Steindorff A."/>
            <person name="Ohm R."/>
            <person name="Martin F."/>
            <person name="Silar P."/>
            <person name="Natvig D."/>
            <person name="Lalanne C."/>
            <person name="Gautier V."/>
            <person name="Ament-Velasquez S.L."/>
            <person name="Kruys A."/>
            <person name="Hutchinson M.I."/>
            <person name="Powell A.J."/>
            <person name="Barry K."/>
            <person name="Miller A.N."/>
            <person name="Grigoriev I.V."/>
            <person name="Debuchy R."/>
            <person name="Gladieux P."/>
            <person name="Thoren M.H."/>
            <person name="Johannesson H."/>
        </authorList>
    </citation>
    <scope>NUCLEOTIDE SEQUENCE</scope>
    <source>
        <strain evidence="2">CBS 118394</strain>
    </source>
</reference>
<proteinExistence type="predicted"/>
<evidence type="ECO:0000313" key="3">
    <source>
        <dbReference type="Proteomes" id="UP001283341"/>
    </source>
</evidence>
<feature type="region of interest" description="Disordered" evidence="1">
    <location>
        <begin position="46"/>
        <end position="129"/>
    </location>
</feature>
<sequence>MAPPSDLAALSLPRLLSHSRPARGIAAYCPQLPTADLAKLNVGDDVHNPDFSREPPPGSPWWKKPGRRSFSSGTRPVVGWPRRQRSMTYRPKFAGPRGLPEVSSASSTPAHSSSPSASRSIASSNPKNGGGNFVTTPFMTFHKHGAAGLGTIVNAEHFLFNDLNATTAKKWAATLTASPVLTTKLTNDAAYSALPCAYLVPDGDLTLPREYQEAGMKGWMVDTIWSFVEKIKSAEQGQP</sequence>
<dbReference type="EMBL" id="JAUEDM010000001">
    <property type="protein sequence ID" value="KAK3331406.1"/>
    <property type="molecule type" value="Genomic_DNA"/>
</dbReference>
<dbReference type="Proteomes" id="UP001283341">
    <property type="component" value="Unassembled WGS sequence"/>
</dbReference>
<name>A0AAE0IU97_9PEZI</name>
<gene>
    <name evidence="2" type="ORF">B0H66DRAFT_613761</name>
</gene>
<protein>
    <submittedName>
        <fullName evidence="2">Uncharacterized protein</fullName>
    </submittedName>
</protein>
<dbReference type="AlphaFoldDB" id="A0AAE0IU97"/>
<evidence type="ECO:0000256" key="1">
    <source>
        <dbReference type="SAM" id="MobiDB-lite"/>
    </source>
</evidence>